<feature type="region of interest" description="Disordered" evidence="1">
    <location>
        <begin position="1"/>
        <end position="31"/>
    </location>
</feature>
<dbReference type="AlphaFoldDB" id="A0A7J6MJJ7"/>
<comment type="caution">
    <text evidence="2">The sequence shown here is derived from an EMBL/GenBank/DDBJ whole genome shotgun (WGS) entry which is preliminary data.</text>
</comment>
<dbReference type="EMBL" id="JAAPAO010000133">
    <property type="protein sequence ID" value="KAF4671597.1"/>
    <property type="molecule type" value="Genomic_DNA"/>
</dbReference>
<feature type="compositionally biased region" description="Low complexity" evidence="1">
    <location>
        <begin position="1"/>
        <end position="25"/>
    </location>
</feature>
<dbReference type="Proteomes" id="UP000591131">
    <property type="component" value="Unassembled WGS sequence"/>
</dbReference>
<keyword evidence="3" id="KW-1185">Reference proteome</keyword>
<proteinExistence type="predicted"/>
<name>A0A7J6MJJ7_PERCH</name>
<sequence length="106" mass="11426">MPPSSIIEVSSTSSSSSSSSTSSIVGDDDDSSPIEWLWLHLKDGDNEYITAESLKRHFGDGVSDAVVTAMLQGKGQLTREEFQAVYLQTGLSVNEHGLPIDDDSKH</sequence>
<evidence type="ECO:0000313" key="2">
    <source>
        <dbReference type="EMBL" id="KAF4671597.1"/>
    </source>
</evidence>
<evidence type="ECO:0000313" key="3">
    <source>
        <dbReference type="Proteomes" id="UP000591131"/>
    </source>
</evidence>
<accession>A0A7J6MJJ7</accession>
<organism evidence="2 3">
    <name type="scientific">Perkinsus chesapeaki</name>
    <name type="common">Clam parasite</name>
    <name type="synonym">Perkinsus andrewsi</name>
    <dbReference type="NCBI Taxonomy" id="330153"/>
    <lineage>
        <taxon>Eukaryota</taxon>
        <taxon>Sar</taxon>
        <taxon>Alveolata</taxon>
        <taxon>Perkinsozoa</taxon>
        <taxon>Perkinsea</taxon>
        <taxon>Perkinsida</taxon>
        <taxon>Perkinsidae</taxon>
        <taxon>Perkinsus</taxon>
    </lineage>
</organism>
<dbReference type="OrthoDB" id="10349023at2759"/>
<gene>
    <name evidence="2" type="ORF">FOL47_001412</name>
</gene>
<reference evidence="2 3" key="1">
    <citation type="submission" date="2020-04" db="EMBL/GenBank/DDBJ databases">
        <title>Perkinsus chesapeaki whole genome sequence.</title>
        <authorList>
            <person name="Bogema D.R."/>
        </authorList>
    </citation>
    <scope>NUCLEOTIDE SEQUENCE [LARGE SCALE GENOMIC DNA]</scope>
    <source>
        <strain evidence="2">ATCC PRA-425</strain>
    </source>
</reference>
<protein>
    <submittedName>
        <fullName evidence="2">Uncharacterized protein</fullName>
    </submittedName>
</protein>
<evidence type="ECO:0000256" key="1">
    <source>
        <dbReference type="SAM" id="MobiDB-lite"/>
    </source>
</evidence>